<name>A0AAE7WH90_9CAUD</name>
<protein>
    <submittedName>
        <fullName evidence="1">Uncharacterized protein</fullName>
    </submittedName>
</protein>
<keyword evidence="2" id="KW-1185">Reference proteome</keyword>
<dbReference type="EMBL" id="MZ333457">
    <property type="protein sequence ID" value="QYI86618.1"/>
    <property type="molecule type" value="Genomic_DNA"/>
</dbReference>
<organism evidence="1 2">
    <name type="scientific">Enterococcus phage SSsP-1</name>
    <dbReference type="NCBI Taxonomy" id="2859527"/>
    <lineage>
        <taxon>Viruses</taxon>
        <taxon>Duplodnaviria</taxon>
        <taxon>Heunggongvirae</taxon>
        <taxon>Uroviricota</taxon>
        <taxon>Caudoviricetes</taxon>
        <taxon>Saphexavirus</taxon>
        <taxon>Saphexavirus SSsP1</taxon>
    </lineage>
</organism>
<dbReference type="Proteomes" id="UP000827296">
    <property type="component" value="Segment"/>
</dbReference>
<accession>A0AAE7WH90</accession>
<reference evidence="1 2" key="1">
    <citation type="journal article" date="2022" name="Viruses">
        <title>Two Novel Lytic Bacteriophages Infecting Enterococcus spp. Are Promising Candidates for Targeted Antibacterial Therapy.</title>
        <authorList>
            <person name="Tkachev P.V."/>
            <person name="Pchelin I.M."/>
            <person name="Azarov D.V."/>
            <person name="Gorshkov A.N."/>
            <person name="Shamova O.V."/>
            <person name="Dmitriev A.V."/>
            <person name="Goncharov A.E."/>
        </authorList>
    </citation>
    <scope>NUCLEOTIDE SEQUENCE [LARGE SCALE GENOMIC DNA]</scope>
</reference>
<proteinExistence type="predicted"/>
<evidence type="ECO:0000313" key="1">
    <source>
        <dbReference type="EMBL" id="QYI86618.1"/>
    </source>
</evidence>
<evidence type="ECO:0000313" key="2">
    <source>
        <dbReference type="Proteomes" id="UP000827296"/>
    </source>
</evidence>
<sequence length="49" mass="5706">MVGDIWIALLRKLKRRFCQHEYESRVQIGISGLPYRACNKCGKADYTNC</sequence>